<dbReference type="InterPro" id="IPR000994">
    <property type="entry name" value="Pept_M24"/>
</dbReference>
<keyword evidence="2" id="KW-0031">Aminopeptidase</keyword>
<feature type="domain" description="Peptidase M24" evidence="1">
    <location>
        <begin position="8"/>
        <end position="216"/>
    </location>
</feature>
<reference evidence="2" key="1">
    <citation type="submission" date="2020-06" db="EMBL/GenBank/DDBJ databases">
        <title>Legume-microbial interactions unlock mineral nutrients during tropical forest succession.</title>
        <authorList>
            <person name="Epihov D.Z."/>
        </authorList>
    </citation>
    <scope>NUCLEOTIDE SEQUENCE [LARGE SCALE GENOMIC DNA]</scope>
    <source>
        <strain evidence="2">Pan2503</strain>
    </source>
</reference>
<dbReference type="Pfam" id="PF00557">
    <property type="entry name" value="Peptidase_M24"/>
    <property type="match status" value="1"/>
</dbReference>
<dbReference type="SUPFAM" id="SSF55920">
    <property type="entry name" value="Creatinase/aminopeptidase"/>
    <property type="match status" value="1"/>
</dbReference>
<dbReference type="PANTHER" id="PTHR46112:SF2">
    <property type="entry name" value="XAA-PRO AMINOPEPTIDASE P-RELATED"/>
    <property type="match status" value="1"/>
</dbReference>
<dbReference type="Gene3D" id="3.90.230.10">
    <property type="entry name" value="Creatinase/methionine aminopeptidase superfamily"/>
    <property type="match status" value="1"/>
</dbReference>
<comment type="caution">
    <text evidence="2">The sequence shown here is derived from an EMBL/GenBank/DDBJ whole genome shotgun (WGS) entry which is preliminary data.</text>
</comment>
<evidence type="ECO:0000259" key="1">
    <source>
        <dbReference type="Pfam" id="PF00557"/>
    </source>
</evidence>
<dbReference type="GO" id="GO:0004177">
    <property type="term" value="F:aminopeptidase activity"/>
    <property type="evidence" value="ECO:0007669"/>
    <property type="project" value="UniProtKB-KW"/>
</dbReference>
<evidence type="ECO:0000313" key="3">
    <source>
        <dbReference type="Proteomes" id="UP000567293"/>
    </source>
</evidence>
<dbReference type="PANTHER" id="PTHR46112">
    <property type="entry name" value="AMINOPEPTIDASE"/>
    <property type="match status" value="1"/>
</dbReference>
<accession>A0A7V8SZX5</accession>
<keyword evidence="3" id="KW-1185">Reference proteome</keyword>
<dbReference type="Proteomes" id="UP000567293">
    <property type="component" value="Unassembled WGS sequence"/>
</dbReference>
<dbReference type="InterPro" id="IPR036005">
    <property type="entry name" value="Creatinase/aminopeptidase-like"/>
</dbReference>
<proteinExistence type="predicted"/>
<organism evidence="2 3">
    <name type="scientific">Candidatus Acidiferrum panamense</name>
    <dbReference type="NCBI Taxonomy" id="2741543"/>
    <lineage>
        <taxon>Bacteria</taxon>
        <taxon>Pseudomonadati</taxon>
        <taxon>Acidobacteriota</taxon>
        <taxon>Terriglobia</taxon>
        <taxon>Candidatus Acidiferrales</taxon>
        <taxon>Candidatus Acidiferrum</taxon>
    </lineage>
</organism>
<dbReference type="AlphaFoldDB" id="A0A7V8SZX5"/>
<dbReference type="CDD" id="cd01066">
    <property type="entry name" value="APP_MetAP"/>
    <property type="match status" value="1"/>
</dbReference>
<feature type="non-terminal residue" evidence="2">
    <location>
        <position position="1"/>
    </location>
</feature>
<evidence type="ECO:0000313" key="2">
    <source>
        <dbReference type="EMBL" id="MBA0088187.1"/>
    </source>
</evidence>
<gene>
    <name evidence="2" type="ORF">HRJ53_24645</name>
</gene>
<dbReference type="InterPro" id="IPR050659">
    <property type="entry name" value="Peptidase_M24B"/>
</dbReference>
<keyword evidence="2" id="KW-0378">Hydrolase</keyword>
<sequence>IKTAQEIERMRLANELAAAGMEYARKNIKPGMKESEVAAMIEGHIHAVGVGYKGKVAMARAFTLVWSGKGIATFTATSDRPVVENEPTLVEIWVCADGYWTDLTKNICPGRLTWEYNRLLDQLLEIFSDGIACVREGAPLGDIDRILRKGIAAAGYPGQPSHPVAHGVGARAHEPPYSHQAAPGTMRSGMVLAIEPGVYWEGGGGLRLEDNFLVTESGCEKLCPYPDDFRL</sequence>
<name>A0A7V8SZX5_9BACT</name>
<dbReference type="EMBL" id="JACDQQ010002384">
    <property type="protein sequence ID" value="MBA0088187.1"/>
    <property type="molecule type" value="Genomic_DNA"/>
</dbReference>
<keyword evidence="2" id="KW-0645">Protease</keyword>
<protein>
    <submittedName>
        <fullName evidence="2">Aminopeptidase P family protein</fullName>
    </submittedName>
</protein>